<dbReference type="Pfam" id="PF08281">
    <property type="entry name" value="Sigma70_r4_2"/>
    <property type="match status" value="1"/>
</dbReference>
<accession>A0A5B9E3B6</accession>
<evidence type="ECO:0000259" key="6">
    <source>
        <dbReference type="Pfam" id="PF08281"/>
    </source>
</evidence>
<dbReference type="InterPro" id="IPR014284">
    <property type="entry name" value="RNA_pol_sigma-70_dom"/>
</dbReference>
<dbReference type="NCBIfam" id="TIGR02937">
    <property type="entry name" value="sigma70-ECF"/>
    <property type="match status" value="1"/>
</dbReference>
<protein>
    <submittedName>
        <fullName evidence="7">Sigma-70 family RNA polymerase sigma factor</fullName>
    </submittedName>
</protein>
<keyword evidence="2" id="KW-0805">Transcription regulation</keyword>
<keyword evidence="8" id="KW-1185">Reference proteome</keyword>
<dbReference type="GO" id="GO:0016987">
    <property type="term" value="F:sigma factor activity"/>
    <property type="evidence" value="ECO:0007669"/>
    <property type="project" value="UniProtKB-KW"/>
</dbReference>
<evidence type="ECO:0000313" key="7">
    <source>
        <dbReference type="EMBL" id="QEE26833.1"/>
    </source>
</evidence>
<feature type="domain" description="RNA polymerase sigma factor 70 region 4 type 2" evidence="6">
    <location>
        <begin position="136"/>
        <end position="184"/>
    </location>
</feature>
<proteinExistence type="inferred from homology"/>
<name>A0A5B9E3B6_9BACT</name>
<dbReference type="SUPFAM" id="SSF88946">
    <property type="entry name" value="Sigma2 domain of RNA polymerase sigma factors"/>
    <property type="match status" value="1"/>
</dbReference>
<dbReference type="EMBL" id="CP042806">
    <property type="protein sequence ID" value="QEE26833.1"/>
    <property type="molecule type" value="Genomic_DNA"/>
</dbReference>
<dbReference type="KEGG" id="talb:FTW19_01720"/>
<organism evidence="7 8">
    <name type="scientific">Terriglobus albidus</name>
    <dbReference type="NCBI Taxonomy" id="1592106"/>
    <lineage>
        <taxon>Bacteria</taxon>
        <taxon>Pseudomonadati</taxon>
        <taxon>Acidobacteriota</taxon>
        <taxon>Terriglobia</taxon>
        <taxon>Terriglobales</taxon>
        <taxon>Acidobacteriaceae</taxon>
        <taxon>Terriglobus</taxon>
    </lineage>
</organism>
<dbReference type="InterPro" id="IPR039425">
    <property type="entry name" value="RNA_pol_sigma-70-like"/>
</dbReference>
<feature type="domain" description="RNA polymerase sigma-70 region 2" evidence="5">
    <location>
        <begin position="29"/>
        <end position="95"/>
    </location>
</feature>
<dbReference type="RefSeq" id="WP_147645984.1">
    <property type="nucleotide sequence ID" value="NZ_CP042806.1"/>
</dbReference>
<evidence type="ECO:0000313" key="8">
    <source>
        <dbReference type="Proteomes" id="UP000321820"/>
    </source>
</evidence>
<dbReference type="OrthoDB" id="9795666at2"/>
<dbReference type="PANTHER" id="PTHR43133:SF51">
    <property type="entry name" value="RNA POLYMERASE SIGMA FACTOR"/>
    <property type="match status" value="1"/>
</dbReference>
<dbReference type="CDD" id="cd06171">
    <property type="entry name" value="Sigma70_r4"/>
    <property type="match status" value="1"/>
</dbReference>
<dbReference type="Gene3D" id="1.10.10.10">
    <property type="entry name" value="Winged helix-like DNA-binding domain superfamily/Winged helix DNA-binding domain"/>
    <property type="match status" value="1"/>
</dbReference>
<dbReference type="InterPro" id="IPR013249">
    <property type="entry name" value="RNA_pol_sigma70_r4_t2"/>
</dbReference>
<dbReference type="InterPro" id="IPR013324">
    <property type="entry name" value="RNA_pol_sigma_r3/r4-like"/>
</dbReference>
<reference evidence="7 8" key="1">
    <citation type="submission" date="2019-08" db="EMBL/GenBank/DDBJ databases">
        <title>Complete genome sequence of Terriglobus albidus strain ORNL.</title>
        <authorList>
            <person name="Podar M."/>
        </authorList>
    </citation>
    <scope>NUCLEOTIDE SEQUENCE [LARGE SCALE GENOMIC DNA]</scope>
    <source>
        <strain evidence="7 8">ORNL</strain>
    </source>
</reference>
<comment type="similarity">
    <text evidence="1">Belongs to the sigma-70 factor family. ECF subfamily.</text>
</comment>
<dbReference type="InterPro" id="IPR036388">
    <property type="entry name" value="WH-like_DNA-bd_sf"/>
</dbReference>
<keyword evidence="4" id="KW-0804">Transcription</keyword>
<dbReference type="InterPro" id="IPR007627">
    <property type="entry name" value="RNA_pol_sigma70_r2"/>
</dbReference>
<evidence type="ECO:0000256" key="4">
    <source>
        <dbReference type="ARBA" id="ARBA00023163"/>
    </source>
</evidence>
<dbReference type="Pfam" id="PF04542">
    <property type="entry name" value="Sigma70_r2"/>
    <property type="match status" value="1"/>
</dbReference>
<gene>
    <name evidence="7" type="ORF">FTW19_01720</name>
</gene>
<keyword evidence="3" id="KW-0731">Sigma factor</keyword>
<evidence type="ECO:0000256" key="3">
    <source>
        <dbReference type="ARBA" id="ARBA00023082"/>
    </source>
</evidence>
<dbReference type="GO" id="GO:0006352">
    <property type="term" value="P:DNA-templated transcription initiation"/>
    <property type="evidence" value="ECO:0007669"/>
    <property type="project" value="InterPro"/>
</dbReference>
<evidence type="ECO:0000259" key="5">
    <source>
        <dbReference type="Pfam" id="PF04542"/>
    </source>
</evidence>
<evidence type="ECO:0000256" key="2">
    <source>
        <dbReference type="ARBA" id="ARBA00023015"/>
    </source>
</evidence>
<dbReference type="GO" id="GO:0003677">
    <property type="term" value="F:DNA binding"/>
    <property type="evidence" value="ECO:0007669"/>
    <property type="project" value="InterPro"/>
</dbReference>
<dbReference type="InterPro" id="IPR013325">
    <property type="entry name" value="RNA_pol_sigma_r2"/>
</dbReference>
<dbReference type="Proteomes" id="UP000321820">
    <property type="component" value="Chromosome"/>
</dbReference>
<dbReference type="SUPFAM" id="SSF88659">
    <property type="entry name" value="Sigma3 and sigma4 domains of RNA polymerase sigma factors"/>
    <property type="match status" value="1"/>
</dbReference>
<dbReference type="AlphaFoldDB" id="A0A5B9E3B6"/>
<sequence>MPATASTAILSFAARQEARTHELEDIDGLVRLYRAKVYRYVAYSINDADLAESITQDCFVKAYANRASFRGDCSVSTWLMSIATNLVRDHVRTQKFKFWRNFRATAADVTDMSHQISSRASSPESALIARERVQGVHAALATLSERQRSVFVMRFLEEMDLAEIAEATGMPVNTVKTHLHRAVTAIRAQLGPNASTLGGTR</sequence>
<dbReference type="Gene3D" id="1.10.1740.10">
    <property type="match status" value="1"/>
</dbReference>
<evidence type="ECO:0000256" key="1">
    <source>
        <dbReference type="ARBA" id="ARBA00010641"/>
    </source>
</evidence>
<dbReference type="PANTHER" id="PTHR43133">
    <property type="entry name" value="RNA POLYMERASE ECF-TYPE SIGMA FACTO"/>
    <property type="match status" value="1"/>
</dbReference>